<keyword evidence="12" id="KW-1185">Reference proteome</keyword>
<evidence type="ECO:0000313" key="12">
    <source>
        <dbReference type="Proteomes" id="UP000186594"/>
    </source>
</evidence>
<dbReference type="OMA" id="KHRFVRH"/>
<dbReference type="InterPro" id="IPR036388">
    <property type="entry name" value="WH-like_DNA-bd_sf"/>
</dbReference>
<evidence type="ECO:0000259" key="8">
    <source>
        <dbReference type="Pfam" id="PF05645"/>
    </source>
</evidence>
<dbReference type="InterPro" id="IPR013197">
    <property type="entry name" value="RNA_pol_III_RPC82-rel_HTH"/>
</dbReference>
<feature type="domain" description="DNA-directed RNA polymerase III subunit RPC3 winged-helix" evidence="10">
    <location>
        <begin position="443"/>
        <end position="517"/>
    </location>
</feature>
<feature type="compositionally biased region" description="Polar residues" evidence="7">
    <location>
        <begin position="382"/>
        <end position="396"/>
    </location>
</feature>
<sequence>MSQSEVELCRVIIDEFFGSVAAAIIRVLLANGRLGVPQIAQLTGFSYKSIKEALVAMMQHHLILFAVLHENGRDISYYEADSREIQYLLRAGREVWLTSVKVSQEAAGIVKYVSINGRVRIKDILTAFADSKSSAKQIRFFKSTLSTLMTEAFLRIDLPYHMKPIADLRNELRIEEQIKLGNLKLAEAKLKKELDDLVNKRLNEMESETRNLLKRKAEDWIGKSSKKRKTDDDDDDLESQLDLNENLFIRVNHDKFNVLSRNIRLVELAEERFGKSVSQVYDHMLNILASGSASKNLQEIEMTVTTMALSRSFPRDIDLGSTFYVDPAGRKSKTNSKSSSRIKLEPTRINGENNIAERADDKDDDEEDEDDEEYEEYDLDQGSVTNDKSKASTNDRLPNLVKHLETLASDSLRFLRKKGNRGSGEWTIDWTDLNERVKQFEYERVVKEKYDYLGLRLLRAIIRKGKVDEKQLAAFVLLKQQDIRAVLTCLHSFGALELQEIPRTADRAPSRTSFLWFHRPGRARALFENDIRKAIARHLMRIQSERVEHSLLLQKTERVDVRQNEDTKLSDFERRALARIRMREEKLLTQVKRMEDLLLIFQI</sequence>
<evidence type="ECO:0000259" key="10">
    <source>
        <dbReference type="Pfam" id="PF22536"/>
    </source>
</evidence>
<comment type="caution">
    <text evidence="11">The sequence shown here is derived from an EMBL/GenBank/DDBJ whole genome shotgun (WGS) entry which is preliminary data.</text>
</comment>
<comment type="similarity">
    <text evidence="6">Belongs to the RNA polymerase beta chain family.</text>
</comment>
<organism evidence="11 12">
    <name type="scientific">Neolecta irregularis (strain DAH-3)</name>
    <dbReference type="NCBI Taxonomy" id="1198029"/>
    <lineage>
        <taxon>Eukaryota</taxon>
        <taxon>Fungi</taxon>
        <taxon>Dikarya</taxon>
        <taxon>Ascomycota</taxon>
        <taxon>Taphrinomycotina</taxon>
        <taxon>Neolectales</taxon>
        <taxon>Neolectaceae</taxon>
        <taxon>Neolecta</taxon>
    </lineage>
</organism>
<dbReference type="InterPro" id="IPR008806">
    <property type="entry name" value="RNA_pol_III_Rpc82_C"/>
</dbReference>
<comment type="subcellular location">
    <subcellularLocation>
        <location evidence="1 6">Nucleus</location>
    </subcellularLocation>
</comment>
<dbReference type="Proteomes" id="UP000186594">
    <property type="component" value="Unassembled WGS sequence"/>
</dbReference>
<feature type="domain" description="RNA polymerase III Rpc82 C -terminal" evidence="8">
    <location>
        <begin position="144"/>
        <end position="435"/>
    </location>
</feature>
<feature type="domain" description="RNA polymerase III subunit RPC82-related helix-turn-helix" evidence="9">
    <location>
        <begin position="7"/>
        <end position="66"/>
    </location>
</feature>
<keyword evidence="2 6" id="KW-0240">DNA-directed RNA polymerase</keyword>
<dbReference type="STRING" id="1198029.A0A1U7LN06"/>
<name>A0A1U7LN06_NEOID</name>
<dbReference type="Pfam" id="PF08221">
    <property type="entry name" value="HTH_9"/>
    <property type="match status" value="1"/>
</dbReference>
<dbReference type="InterPro" id="IPR039748">
    <property type="entry name" value="RPC3"/>
</dbReference>
<dbReference type="GO" id="GO:0003697">
    <property type="term" value="F:single-stranded DNA binding"/>
    <property type="evidence" value="ECO:0007669"/>
    <property type="project" value="UniProtKB-UniRule"/>
</dbReference>
<evidence type="ECO:0000259" key="9">
    <source>
        <dbReference type="Pfam" id="PF08221"/>
    </source>
</evidence>
<evidence type="ECO:0000256" key="4">
    <source>
        <dbReference type="ARBA" id="ARBA00023242"/>
    </source>
</evidence>
<reference evidence="11 12" key="1">
    <citation type="submission" date="2016-04" db="EMBL/GenBank/DDBJ databases">
        <title>Evolutionary innovation and constraint leading to complex multicellularity in the Ascomycota.</title>
        <authorList>
            <person name="Cisse O."/>
            <person name="Nguyen A."/>
            <person name="Hewitt D.A."/>
            <person name="Jedd G."/>
            <person name="Stajich J.E."/>
        </authorList>
    </citation>
    <scope>NUCLEOTIDE SEQUENCE [LARGE SCALE GENOMIC DNA]</scope>
    <source>
        <strain evidence="11 12">DAH-3</strain>
    </source>
</reference>
<dbReference type="PANTHER" id="PTHR12949:SF0">
    <property type="entry name" value="DNA-DIRECTED RNA POLYMERASE III SUBUNIT RPC3"/>
    <property type="match status" value="1"/>
</dbReference>
<keyword evidence="4 6" id="KW-0539">Nucleus</keyword>
<evidence type="ECO:0000313" key="11">
    <source>
        <dbReference type="EMBL" id="OLL24008.1"/>
    </source>
</evidence>
<dbReference type="EMBL" id="LXFE01001036">
    <property type="protein sequence ID" value="OLL24008.1"/>
    <property type="molecule type" value="Genomic_DNA"/>
</dbReference>
<gene>
    <name evidence="11" type="ORF">NEOLI_001189</name>
</gene>
<comment type="subunit">
    <text evidence="6">Component of the RNA polymerase III (Pol III) complex consisting of 17 subunits.</text>
</comment>
<dbReference type="Pfam" id="PF05645">
    <property type="entry name" value="RNA_pol_Rpc82"/>
    <property type="match status" value="1"/>
</dbReference>
<evidence type="ECO:0000256" key="1">
    <source>
        <dbReference type="ARBA" id="ARBA00004123"/>
    </source>
</evidence>
<feature type="compositionally biased region" description="Acidic residues" evidence="7">
    <location>
        <begin position="362"/>
        <end position="379"/>
    </location>
</feature>
<dbReference type="Pfam" id="PF22536">
    <property type="entry name" value="WHD_POLR3C"/>
    <property type="match status" value="1"/>
</dbReference>
<dbReference type="GO" id="GO:0005666">
    <property type="term" value="C:RNA polymerase III complex"/>
    <property type="evidence" value="ECO:0007669"/>
    <property type="project" value="UniProtKB-UniRule"/>
</dbReference>
<proteinExistence type="inferred from homology"/>
<accession>A0A1U7LN06</accession>
<dbReference type="PANTHER" id="PTHR12949">
    <property type="entry name" value="RNA POLYMERASE III DNA DIRECTED -RELATED"/>
    <property type="match status" value="1"/>
</dbReference>
<evidence type="ECO:0000256" key="6">
    <source>
        <dbReference type="RuleBase" id="RU367076"/>
    </source>
</evidence>
<comment type="function">
    <text evidence="5 6">DNA-dependent RNA polymerase catalyzes the transcription of DNA into RNA using the four ribonucleoside triphosphates as substrates. Specific core component of RNA polymerase III which synthesizes small RNAs, such as 5S rRNA and tRNAs.</text>
</comment>
<dbReference type="Gene3D" id="1.10.10.10">
    <property type="entry name" value="Winged helix-like DNA-binding domain superfamily/Winged helix DNA-binding domain"/>
    <property type="match status" value="3"/>
</dbReference>
<evidence type="ECO:0000256" key="7">
    <source>
        <dbReference type="SAM" id="MobiDB-lite"/>
    </source>
</evidence>
<evidence type="ECO:0000256" key="2">
    <source>
        <dbReference type="ARBA" id="ARBA00022478"/>
    </source>
</evidence>
<evidence type="ECO:0000256" key="3">
    <source>
        <dbReference type="ARBA" id="ARBA00023163"/>
    </source>
</evidence>
<dbReference type="InterPro" id="IPR055207">
    <property type="entry name" value="POLR3C_WHD"/>
</dbReference>
<dbReference type="GO" id="GO:0006351">
    <property type="term" value="P:DNA-templated transcription"/>
    <property type="evidence" value="ECO:0007669"/>
    <property type="project" value="InterPro"/>
</dbReference>
<protein>
    <recommendedName>
        <fullName evidence="6">DNA-directed RNA polymerase III subunit RPC3</fullName>
        <shortName evidence="6">RNA polymerase III subunit C3</shortName>
    </recommendedName>
</protein>
<keyword evidence="3 6" id="KW-0804">Transcription</keyword>
<feature type="region of interest" description="Disordered" evidence="7">
    <location>
        <begin position="328"/>
        <end position="396"/>
    </location>
</feature>
<dbReference type="OrthoDB" id="272392at2759"/>
<evidence type="ECO:0000256" key="5">
    <source>
        <dbReference type="ARBA" id="ARBA00025127"/>
    </source>
</evidence>
<dbReference type="AlphaFoldDB" id="A0A1U7LN06"/>